<name>A0A6M3JA21_9ZZZZ</name>
<dbReference type="AlphaFoldDB" id="A0A6M3JA21"/>
<organism evidence="1">
    <name type="scientific">viral metagenome</name>
    <dbReference type="NCBI Taxonomy" id="1070528"/>
    <lineage>
        <taxon>unclassified sequences</taxon>
        <taxon>metagenomes</taxon>
        <taxon>organismal metagenomes</taxon>
    </lineage>
</organism>
<gene>
    <name evidence="1" type="ORF">MM415B00308_0057</name>
</gene>
<evidence type="ECO:0000313" key="1">
    <source>
        <dbReference type="EMBL" id="QJA67079.1"/>
    </source>
</evidence>
<reference evidence="1" key="1">
    <citation type="submission" date="2020-03" db="EMBL/GenBank/DDBJ databases">
        <title>The deep terrestrial virosphere.</title>
        <authorList>
            <person name="Holmfeldt K."/>
            <person name="Nilsson E."/>
            <person name="Simone D."/>
            <person name="Lopez-Fernandez M."/>
            <person name="Wu X."/>
            <person name="de Brujin I."/>
            <person name="Lundin D."/>
            <person name="Andersson A."/>
            <person name="Bertilsson S."/>
            <person name="Dopson M."/>
        </authorList>
    </citation>
    <scope>NUCLEOTIDE SEQUENCE</scope>
    <source>
        <strain evidence="1">MM415B00308</strain>
    </source>
</reference>
<dbReference type="Pfam" id="PF17236">
    <property type="entry name" value="SU10_MCP"/>
    <property type="match status" value="1"/>
</dbReference>
<protein>
    <submittedName>
        <fullName evidence="1">Putative structural protein</fullName>
    </submittedName>
</protein>
<proteinExistence type="predicted"/>
<dbReference type="InterPro" id="IPR035198">
    <property type="entry name" value="SU10_MCP"/>
</dbReference>
<sequence>MAGFLGMRGTGDWVTDQRPKNWREMILRLYPNGTAPLTAILSKMKSEKTDDPEFNWWTKPFPSQRATITGIYTNVTLITAYVSGGVSGDYLYVKMSADDCKQFRVGHQVLLRDASDYSLDVVVKVTARSLNGASSYITVKLLEADDNSGFAHDLSDADVAMIIGNINPEGGTMPSGISQDPEKFSNYTQISRTPLSITRTARETKLRTGDAYQEMKREALEIHSIEMEKNMLFGIKTEGTGDNGKPERTTEGILTFIRENAAANVNDFSLNPTYSGKDWTDVGGGEDWLDSYLELLFRYGRQEKLALAGSGALLGLNKLARAGSHFEISTATKAYGIKISEWVTPFGSIYVKTHPLFSEEVTLRNSILLLEPENLKYRFITDTKFYGEGGSTAAAGTNGGRVDGSEEEFLTEYGLEFHHPSTMMFLNNVGVDSSV</sequence>
<dbReference type="EMBL" id="MT141565">
    <property type="protein sequence ID" value="QJA67079.1"/>
    <property type="molecule type" value="Genomic_DNA"/>
</dbReference>
<accession>A0A6M3JA21</accession>